<feature type="domain" description="Antitoxin SocA-like Panacea" evidence="1">
    <location>
        <begin position="23"/>
        <end position="113"/>
    </location>
</feature>
<dbReference type="Proteomes" id="UP001551658">
    <property type="component" value="Unassembled WGS sequence"/>
</dbReference>
<evidence type="ECO:0000313" key="2">
    <source>
        <dbReference type="EMBL" id="MEV0367481.1"/>
    </source>
</evidence>
<evidence type="ECO:0000313" key="3">
    <source>
        <dbReference type="Proteomes" id="UP001551658"/>
    </source>
</evidence>
<organism evidence="2 3">
    <name type="scientific">Nocardia fusca</name>
    <dbReference type="NCBI Taxonomy" id="941183"/>
    <lineage>
        <taxon>Bacteria</taxon>
        <taxon>Bacillati</taxon>
        <taxon>Actinomycetota</taxon>
        <taxon>Actinomycetes</taxon>
        <taxon>Mycobacteriales</taxon>
        <taxon>Nocardiaceae</taxon>
        <taxon>Nocardia</taxon>
    </lineage>
</organism>
<sequence>MAHVFDVARYILEKRGQMSAMKLQKLVYYSQGWHLVFDGEPLFGSPIEAWANGPVVRDLYREHRGQYVVSADTFHAVRGLDDTEKQTIDAVLESYGDLDAHQLSNLTHSERPWIEARKNIPAGARSDAVIDTATMHEYYQGVLNASRNG</sequence>
<evidence type="ECO:0000259" key="1">
    <source>
        <dbReference type="Pfam" id="PF13274"/>
    </source>
</evidence>
<dbReference type="Pfam" id="PF13274">
    <property type="entry name" value="SocA_Panacea"/>
    <property type="match status" value="1"/>
</dbReference>
<dbReference type="EMBL" id="JBFAIH010000031">
    <property type="protein sequence ID" value="MEV0367481.1"/>
    <property type="molecule type" value="Genomic_DNA"/>
</dbReference>
<protein>
    <submittedName>
        <fullName evidence="2">Type II toxin-antitoxin system antitoxin SocA domain-containing protein</fullName>
    </submittedName>
</protein>
<comment type="caution">
    <text evidence="2">The sequence shown here is derived from an EMBL/GenBank/DDBJ whole genome shotgun (WGS) entry which is preliminary data.</text>
</comment>
<keyword evidence="3" id="KW-1185">Reference proteome</keyword>
<reference evidence="2 3" key="1">
    <citation type="submission" date="2024-06" db="EMBL/GenBank/DDBJ databases">
        <title>The Natural Products Discovery Center: Release of the First 8490 Sequenced Strains for Exploring Actinobacteria Biosynthetic Diversity.</title>
        <authorList>
            <person name="Kalkreuter E."/>
            <person name="Kautsar S.A."/>
            <person name="Yang D."/>
            <person name="Bader C.D."/>
            <person name="Teijaro C.N."/>
            <person name="Fluegel L."/>
            <person name="Davis C.M."/>
            <person name="Simpson J.R."/>
            <person name="Lauterbach L."/>
            <person name="Steele A.D."/>
            <person name="Gui C."/>
            <person name="Meng S."/>
            <person name="Li G."/>
            <person name="Viehrig K."/>
            <person name="Ye F."/>
            <person name="Su P."/>
            <person name="Kiefer A.F."/>
            <person name="Nichols A."/>
            <person name="Cepeda A.J."/>
            <person name="Yan W."/>
            <person name="Fan B."/>
            <person name="Jiang Y."/>
            <person name="Adhikari A."/>
            <person name="Zheng C.-J."/>
            <person name="Schuster L."/>
            <person name="Cowan T.M."/>
            <person name="Smanski M.J."/>
            <person name="Chevrette M.G."/>
            <person name="De Carvalho L.P.S."/>
            <person name="Shen B."/>
        </authorList>
    </citation>
    <scope>NUCLEOTIDE SEQUENCE [LARGE SCALE GENOMIC DNA]</scope>
    <source>
        <strain evidence="2 3">NPDC050671</strain>
    </source>
</reference>
<gene>
    <name evidence="2" type="ORF">AB0H72_32830</name>
</gene>
<dbReference type="RefSeq" id="WP_357987086.1">
    <property type="nucleotide sequence ID" value="NZ_JBFAIH010000031.1"/>
</dbReference>
<dbReference type="InterPro" id="IPR025272">
    <property type="entry name" value="SocA_Panacea"/>
</dbReference>
<proteinExistence type="predicted"/>
<name>A0ABV3FID8_9NOCA</name>
<accession>A0ABV3FID8</accession>